<reference evidence="1 2" key="1">
    <citation type="submission" date="2021-06" db="EMBL/GenBank/DDBJ databases">
        <authorList>
            <person name="Sun Q."/>
            <person name="Li D."/>
        </authorList>
    </citation>
    <scope>NUCLEOTIDE SEQUENCE [LARGE SCALE GENOMIC DNA]</scope>
    <source>
        <strain evidence="1 2">MSJ-6</strain>
    </source>
</reference>
<accession>A0ABS6FTD8</accession>
<organism evidence="1 2">
    <name type="scientific">Paenibacillus brevis</name>
    <dbReference type="NCBI Taxonomy" id="2841508"/>
    <lineage>
        <taxon>Bacteria</taxon>
        <taxon>Bacillati</taxon>
        <taxon>Bacillota</taxon>
        <taxon>Bacilli</taxon>
        <taxon>Bacillales</taxon>
        <taxon>Paenibacillaceae</taxon>
        <taxon>Paenibacillus</taxon>
    </lineage>
</organism>
<gene>
    <name evidence="1" type="ORF">KQJ23_15580</name>
</gene>
<dbReference type="RefSeq" id="WP_216479800.1">
    <property type="nucleotide sequence ID" value="NZ_JAHLQJ010000013.1"/>
</dbReference>
<keyword evidence="2" id="KW-1185">Reference proteome</keyword>
<sequence length="87" mass="10050">MLGKTQHEVETEYFFVDLPELLMLKDQIRASELLEQIDIVSFPHNSDKEARTAIVNRYISVLPKPPAEPPKSAQEQYEALKLRLKGR</sequence>
<evidence type="ECO:0000313" key="2">
    <source>
        <dbReference type="Proteomes" id="UP000743001"/>
    </source>
</evidence>
<proteinExistence type="predicted"/>
<protein>
    <submittedName>
        <fullName evidence="1">Uncharacterized protein</fullName>
    </submittedName>
</protein>
<name>A0ABS6FTD8_9BACL</name>
<dbReference type="Proteomes" id="UP000743001">
    <property type="component" value="Unassembled WGS sequence"/>
</dbReference>
<evidence type="ECO:0000313" key="1">
    <source>
        <dbReference type="EMBL" id="MBU5673249.1"/>
    </source>
</evidence>
<comment type="caution">
    <text evidence="1">The sequence shown here is derived from an EMBL/GenBank/DDBJ whole genome shotgun (WGS) entry which is preliminary data.</text>
</comment>
<dbReference type="EMBL" id="JAHLQJ010000013">
    <property type="protein sequence ID" value="MBU5673249.1"/>
    <property type="molecule type" value="Genomic_DNA"/>
</dbReference>